<protein>
    <submittedName>
        <fullName evidence="7">FAD binding domain protein</fullName>
    </submittedName>
</protein>
<dbReference type="PANTHER" id="PTHR42973">
    <property type="entry name" value="BINDING OXIDOREDUCTASE, PUTATIVE (AFU_ORTHOLOGUE AFUA_1G17690)-RELATED"/>
    <property type="match status" value="1"/>
</dbReference>
<dbReference type="EMBL" id="ML996221">
    <property type="protein sequence ID" value="KAF2730300.1"/>
    <property type="molecule type" value="Genomic_DNA"/>
</dbReference>
<dbReference type="Pfam" id="PF01565">
    <property type="entry name" value="FAD_binding_4"/>
    <property type="match status" value="1"/>
</dbReference>
<dbReference type="InterPro" id="IPR016169">
    <property type="entry name" value="FAD-bd_PCMH_sub2"/>
</dbReference>
<evidence type="ECO:0000259" key="6">
    <source>
        <dbReference type="PROSITE" id="PS51387"/>
    </source>
</evidence>
<keyword evidence="5" id="KW-0560">Oxidoreductase</keyword>
<keyword evidence="3" id="KW-0285">Flavoprotein</keyword>
<dbReference type="Pfam" id="PF08031">
    <property type="entry name" value="BBE"/>
    <property type="match status" value="1"/>
</dbReference>
<feature type="domain" description="FAD-binding PCMH-type" evidence="6">
    <location>
        <begin position="103"/>
        <end position="282"/>
    </location>
</feature>
<dbReference type="Proteomes" id="UP000799444">
    <property type="component" value="Unassembled WGS sequence"/>
</dbReference>
<keyword evidence="8" id="KW-1185">Reference proteome</keyword>
<evidence type="ECO:0000313" key="7">
    <source>
        <dbReference type="EMBL" id="KAF2730300.1"/>
    </source>
</evidence>
<organism evidence="7 8">
    <name type="scientific">Polyplosphaeria fusca</name>
    <dbReference type="NCBI Taxonomy" id="682080"/>
    <lineage>
        <taxon>Eukaryota</taxon>
        <taxon>Fungi</taxon>
        <taxon>Dikarya</taxon>
        <taxon>Ascomycota</taxon>
        <taxon>Pezizomycotina</taxon>
        <taxon>Dothideomycetes</taxon>
        <taxon>Pleosporomycetidae</taxon>
        <taxon>Pleosporales</taxon>
        <taxon>Tetraplosphaeriaceae</taxon>
        <taxon>Polyplosphaeria</taxon>
    </lineage>
</organism>
<comment type="caution">
    <text evidence="7">The sequence shown here is derived from an EMBL/GenBank/DDBJ whole genome shotgun (WGS) entry which is preliminary data.</text>
</comment>
<evidence type="ECO:0000256" key="3">
    <source>
        <dbReference type="ARBA" id="ARBA00022630"/>
    </source>
</evidence>
<name>A0A9P4QRF0_9PLEO</name>
<dbReference type="InterPro" id="IPR036318">
    <property type="entry name" value="FAD-bd_PCMH-like_sf"/>
</dbReference>
<gene>
    <name evidence="7" type="ORF">EJ04DRAFT_537322</name>
</gene>
<evidence type="ECO:0000256" key="5">
    <source>
        <dbReference type="ARBA" id="ARBA00023002"/>
    </source>
</evidence>
<comment type="similarity">
    <text evidence="2">Belongs to the oxygen-dependent FAD-linked oxidoreductase family.</text>
</comment>
<comment type="cofactor">
    <cofactor evidence="1">
        <name>FAD</name>
        <dbReference type="ChEBI" id="CHEBI:57692"/>
    </cofactor>
</comment>
<evidence type="ECO:0000256" key="4">
    <source>
        <dbReference type="ARBA" id="ARBA00022827"/>
    </source>
</evidence>
<dbReference type="Gene3D" id="3.30.465.10">
    <property type="match status" value="2"/>
</dbReference>
<reference evidence="7" key="1">
    <citation type="journal article" date="2020" name="Stud. Mycol.">
        <title>101 Dothideomycetes genomes: a test case for predicting lifestyles and emergence of pathogens.</title>
        <authorList>
            <person name="Haridas S."/>
            <person name="Albert R."/>
            <person name="Binder M."/>
            <person name="Bloem J."/>
            <person name="Labutti K."/>
            <person name="Salamov A."/>
            <person name="Andreopoulos B."/>
            <person name="Baker S."/>
            <person name="Barry K."/>
            <person name="Bills G."/>
            <person name="Bluhm B."/>
            <person name="Cannon C."/>
            <person name="Castanera R."/>
            <person name="Culley D."/>
            <person name="Daum C."/>
            <person name="Ezra D."/>
            <person name="Gonzalez J."/>
            <person name="Henrissat B."/>
            <person name="Kuo A."/>
            <person name="Liang C."/>
            <person name="Lipzen A."/>
            <person name="Lutzoni F."/>
            <person name="Magnuson J."/>
            <person name="Mondo S."/>
            <person name="Nolan M."/>
            <person name="Ohm R."/>
            <person name="Pangilinan J."/>
            <person name="Park H.-J."/>
            <person name="Ramirez L."/>
            <person name="Alfaro M."/>
            <person name="Sun H."/>
            <person name="Tritt A."/>
            <person name="Yoshinaga Y."/>
            <person name="Zwiers L.-H."/>
            <person name="Turgeon B."/>
            <person name="Goodwin S."/>
            <person name="Spatafora J."/>
            <person name="Crous P."/>
            <person name="Grigoriev I."/>
        </authorList>
    </citation>
    <scope>NUCLEOTIDE SEQUENCE</scope>
    <source>
        <strain evidence="7">CBS 125425</strain>
    </source>
</reference>
<proteinExistence type="inferred from homology"/>
<dbReference type="SUPFAM" id="SSF56176">
    <property type="entry name" value="FAD-binding/transporter-associated domain-like"/>
    <property type="match status" value="1"/>
</dbReference>
<sequence length="549" mass="59784">MSSSPQCRTIVGDADWPHPAQWSSFNQSVDGKLVATVPIAAPCHRTLFNQANLSLYDEQQCADLRNTWFFSKTHLPSSSSPMAYQFTNNSCNPWLDADSPCTLGYLPNYTVNATSAEDIRKAVVFAKEYNIRLVIRNTGHDYLGKSTGAFSLAVWTHYMKNIELLPHYANDQYSGAAIKVGAGLEGIEANTFADAHGLMLVGGNCPSVGIAGGYSQGGGHGPLVSKFGLAVDQVLEWEVITAQAELLTASPASHPDLYWALSGGGGGTFGVVVSMTVKAHPTTYGSVATLTAANTGNNTDAFYEGIGHFLQELPKMVDAGAFVVWIATPEAFTILPAFAPGLHQDQLDDMFQPTREIFSTLGISLTYQSYEQPTFLELYNSLPDIWNVSDASLGGRLIPRSLLQTNPDGLVDAIRFIASQATMTGVSYNVANATAPDFNSANPHLRDTIFGIVLGEPVSYTDWEKTEEGQQRITNVLLPTLQELTPNGAAYLNEADVNSPLWREEFYGGNYERLDKIKNKYDPDDLFYAKTGVGSHRWEQGDDGRLCRT</sequence>
<dbReference type="AlphaFoldDB" id="A0A9P4QRF0"/>
<evidence type="ECO:0000256" key="2">
    <source>
        <dbReference type="ARBA" id="ARBA00005466"/>
    </source>
</evidence>
<dbReference type="InterPro" id="IPR012951">
    <property type="entry name" value="BBE"/>
</dbReference>
<accession>A0A9P4QRF0</accession>
<dbReference type="PANTHER" id="PTHR42973:SF39">
    <property type="entry name" value="FAD-BINDING PCMH-TYPE DOMAIN-CONTAINING PROTEIN"/>
    <property type="match status" value="1"/>
</dbReference>
<dbReference type="OrthoDB" id="9983560at2759"/>
<dbReference type="InterPro" id="IPR016166">
    <property type="entry name" value="FAD-bd_PCMH"/>
</dbReference>
<evidence type="ECO:0000256" key="1">
    <source>
        <dbReference type="ARBA" id="ARBA00001974"/>
    </source>
</evidence>
<dbReference type="InterPro" id="IPR050416">
    <property type="entry name" value="FAD-linked_Oxidoreductase"/>
</dbReference>
<dbReference type="PROSITE" id="PS51387">
    <property type="entry name" value="FAD_PCMH"/>
    <property type="match status" value="1"/>
</dbReference>
<dbReference type="GO" id="GO:0016491">
    <property type="term" value="F:oxidoreductase activity"/>
    <property type="evidence" value="ECO:0007669"/>
    <property type="project" value="UniProtKB-KW"/>
</dbReference>
<evidence type="ECO:0000313" key="8">
    <source>
        <dbReference type="Proteomes" id="UP000799444"/>
    </source>
</evidence>
<keyword evidence="4" id="KW-0274">FAD</keyword>
<dbReference type="InterPro" id="IPR006094">
    <property type="entry name" value="Oxid_FAD_bind_N"/>
</dbReference>
<dbReference type="GO" id="GO:0071949">
    <property type="term" value="F:FAD binding"/>
    <property type="evidence" value="ECO:0007669"/>
    <property type="project" value="InterPro"/>
</dbReference>